<keyword evidence="2" id="KW-1185">Reference proteome</keyword>
<dbReference type="AlphaFoldDB" id="A0A078A9J4"/>
<gene>
    <name evidence="1" type="primary">Contig14492.g15442</name>
    <name evidence="1" type="ORF">STYLEM_7237</name>
</gene>
<proteinExistence type="predicted"/>
<evidence type="ECO:0000313" key="2">
    <source>
        <dbReference type="Proteomes" id="UP000039865"/>
    </source>
</evidence>
<accession>A0A078A9J4</accession>
<protein>
    <submittedName>
        <fullName evidence="1">Uncharacterized protein</fullName>
    </submittedName>
</protein>
<sequence>MLRKLYELKHKAIKSSKAFIQNNQSKLLSHKVIKNLNLGDMFLLGCGSAGISYHIQTSGGPPKQSIRRLPKDQQMTISDPIVKDRIKNTFIYFSGGLATISGVG</sequence>
<organism evidence="1 2">
    <name type="scientific">Stylonychia lemnae</name>
    <name type="common">Ciliate</name>
    <dbReference type="NCBI Taxonomy" id="5949"/>
    <lineage>
        <taxon>Eukaryota</taxon>
        <taxon>Sar</taxon>
        <taxon>Alveolata</taxon>
        <taxon>Ciliophora</taxon>
        <taxon>Intramacronucleata</taxon>
        <taxon>Spirotrichea</taxon>
        <taxon>Stichotrichia</taxon>
        <taxon>Sporadotrichida</taxon>
        <taxon>Oxytrichidae</taxon>
        <taxon>Stylonychinae</taxon>
        <taxon>Stylonychia</taxon>
    </lineage>
</organism>
<dbReference type="EMBL" id="CCKQ01006928">
    <property type="protein sequence ID" value="CDW78262.1"/>
    <property type="molecule type" value="Genomic_DNA"/>
</dbReference>
<reference evidence="1 2" key="1">
    <citation type="submission" date="2014-06" db="EMBL/GenBank/DDBJ databases">
        <authorList>
            <person name="Swart Estienne"/>
        </authorList>
    </citation>
    <scope>NUCLEOTIDE SEQUENCE [LARGE SCALE GENOMIC DNA]</scope>
    <source>
        <strain evidence="1 2">130c</strain>
    </source>
</reference>
<dbReference type="Proteomes" id="UP000039865">
    <property type="component" value="Unassembled WGS sequence"/>
</dbReference>
<dbReference type="InParanoid" id="A0A078A9J4"/>
<evidence type="ECO:0000313" key="1">
    <source>
        <dbReference type="EMBL" id="CDW78262.1"/>
    </source>
</evidence>
<name>A0A078A9J4_STYLE</name>